<evidence type="ECO:0000313" key="8">
    <source>
        <dbReference type="Proteomes" id="UP000011058"/>
    </source>
</evidence>
<dbReference type="Proteomes" id="UP000011058">
    <property type="component" value="Chromosome"/>
</dbReference>
<dbReference type="GO" id="GO:0009279">
    <property type="term" value="C:cell outer membrane"/>
    <property type="evidence" value="ECO:0007669"/>
    <property type="project" value="UniProtKB-SubCell"/>
</dbReference>
<dbReference type="SUPFAM" id="SSF103088">
    <property type="entry name" value="OmpA-like"/>
    <property type="match status" value="1"/>
</dbReference>
<accession>I0K9Y3</accession>
<dbReference type="PROSITE" id="PS51123">
    <property type="entry name" value="OMPA_2"/>
    <property type="match status" value="1"/>
</dbReference>
<protein>
    <submittedName>
        <fullName evidence="7">OmpA/MotB domain protein</fullName>
    </submittedName>
</protein>
<dbReference type="Gene3D" id="2.60.40.1120">
    <property type="entry name" value="Carboxypeptidase-like, regulatory domain"/>
    <property type="match status" value="1"/>
</dbReference>
<keyword evidence="8" id="KW-1185">Reference proteome</keyword>
<dbReference type="InterPro" id="IPR050330">
    <property type="entry name" value="Bact_OuterMem_StrucFunc"/>
</dbReference>
<dbReference type="PRINTS" id="PR01021">
    <property type="entry name" value="OMPADOMAIN"/>
</dbReference>
<evidence type="ECO:0000256" key="2">
    <source>
        <dbReference type="ARBA" id="ARBA00023136"/>
    </source>
</evidence>
<name>I0K9Y3_9BACT</name>
<dbReference type="STRING" id="1166018.FAES_2927"/>
<evidence type="ECO:0000256" key="3">
    <source>
        <dbReference type="ARBA" id="ARBA00023237"/>
    </source>
</evidence>
<sequence length="412" mass="45470">MGLLLAFGATAQTVEYSTPKPRVDDVNDLDVVISRVDLTAQYTIIYMRFRDGSDEKPSRSPLKIPGIPYPIPDRVGSGDGGHTITFVPTARLYANGGARTFKFIRAENIPTDKRRDVRPGETVDFVAYFERLDPGIETFDLFECSDRNRPGEICFNFWGVHITNPSKRTQPPRPRTQPPAQTPAPTRPRPAPPAPEPAQTPLPPNPTLAVKGTVRDAKTGKPVAAMLTYRMLSGAESNGDEPADSTRAKAADGTYRFPGDPLTVWEVSATAKGYFGKRDTVAIARTEKTANFDLVPIAVGTKVTLKNIYFAQSKYELQAESFPELDKLVEVMKLNPAMQIKLEGHTDIIGDFDANLELSRNRVFAVKRYLMSKGIAEARVEAVGYGHSRPINSTRGTPHPENRRVEMVITKA</sequence>
<comment type="subcellular location">
    <subcellularLocation>
        <location evidence="1">Cell outer membrane</location>
    </subcellularLocation>
</comment>
<feature type="region of interest" description="Disordered" evidence="5">
    <location>
        <begin position="164"/>
        <end position="210"/>
    </location>
</feature>
<dbReference type="EMBL" id="HE796683">
    <property type="protein sequence ID" value="CCH00936.1"/>
    <property type="molecule type" value="Genomic_DNA"/>
</dbReference>
<dbReference type="Gene3D" id="3.30.1330.60">
    <property type="entry name" value="OmpA-like domain"/>
    <property type="match status" value="1"/>
</dbReference>
<dbReference type="eggNOG" id="COG2885">
    <property type="taxonomic scope" value="Bacteria"/>
</dbReference>
<dbReference type="InterPro" id="IPR006664">
    <property type="entry name" value="OMP_bac"/>
</dbReference>
<dbReference type="InterPro" id="IPR036737">
    <property type="entry name" value="OmpA-like_sf"/>
</dbReference>
<dbReference type="AlphaFoldDB" id="I0K9Y3"/>
<feature type="domain" description="OmpA-like" evidence="6">
    <location>
        <begin position="299"/>
        <end position="412"/>
    </location>
</feature>
<dbReference type="PANTHER" id="PTHR30329">
    <property type="entry name" value="STATOR ELEMENT OF FLAGELLAR MOTOR COMPLEX"/>
    <property type="match status" value="1"/>
</dbReference>
<dbReference type="KEGG" id="fae:FAES_2927"/>
<organism evidence="7 8">
    <name type="scientific">Fibrella aestuarina BUZ 2</name>
    <dbReference type="NCBI Taxonomy" id="1166018"/>
    <lineage>
        <taxon>Bacteria</taxon>
        <taxon>Pseudomonadati</taxon>
        <taxon>Bacteroidota</taxon>
        <taxon>Cytophagia</taxon>
        <taxon>Cytophagales</taxon>
        <taxon>Spirosomataceae</taxon>
        <taxon>Fibrella</taxon>
    </lineage>
</organism>
<proteinExistence type="predicted"/>
<evidence type="ECO:0000256" key="5">
    <source>
        <dbReference type="SAM" id="MobiDB-lite"/>
    </source>
</evidence>
<gene>
    <name evidence="7" type="primary">yiaD1</name>
    <name evidence="7" type="ORF">FAES_2927</name>
</gene>
<dbReference type="HOGENOM" id="CLU_666905_0_0_10"/>
<dbReference type="CDD" id="cd07185">
    <property type="entry name" value="OmpA_C-like"/>
    <property type="match status" value="1"/>
</dbReference>
<dbReference type="Pfam" id="PF00691">
    <property type="entry name" value="OmpA"/>
    <property type="match status" value="1"/>
</dbReference>
<feature type="compositionally biased region" description="Pro residues" evidence="5">
    <location>
        <begin position="171"/>
        <end position="206"/>
    </location>
</feature>
<reference evidence="7 8" key="1">
    <citation type="journal article" date="2012" name="J. Bacteriol.">
        <title>Genome Sequence of Fibrella aestuarina BUZ 2T, a Filamentous Marine Bacterium.</title>
        <authorList>
            <person name="Filippini M."/>
            <person name="Qi W."/>
            <person name="Blom J."/>
            <person name="Goesmann A."/>
            <person name="Smits T.H."/>
            <person name="Bagheri H.C."/>
        </authorList>
    </citation>
    <scope>NUCLEOTIDE SEQUENCE [LARGE SCALE GENOMIC DNA]</scope>
    <source>
        <strain evidence="8">BUZ 2T</strain>
    </source>
</reference>
<evidence type="ECO:0000313" key="7">
    <source>
        <dbReference type="EMBL" id="CCH00936.1"/>
    </source>
</evidence>
<evidence type="ECO:0000256" key="4">
    <source>
        <dbReference type="PROSITE-ProRule" id="PRU00473"/>
    </source>
</evidence>
<evidence type="ECO:0000259" key="6">
    <source>
        <dbReference type="PROSITE" id="PS51123"/>
    </source>
</evidence>
<keyword evidence="2 4" id="KW-0472">Membrane</keyword>
<dbReference type="InterPro" id="IPR006665">
    <property type="entry name" value="OmpA-like"/>
</dbReference>
<dbReference type="PATRIC" id="fig|1166018.3.peg.4696"/>
<evidence type="ECO:0000256" key="1">
    <source>
        <dbReference type="ARBA" id="ARBA00004442"/>
    </source>
</evidence>
<keyword evidence="3" id="KW-0998">Cell outer membrane</keyword>
<dbReference type="PANTHER" id="PTHR30329:SF21">
    <property type="entry name" value="LIPOPROTEIN YIAD-RELATED"/>
    <property type="match status" value="1"/>
</dbReference>